<evidence type="ECO:0000256" key="1">
    <source>
        <dbReference type="SAM" id="MobiDB-lite"/>
    </source>
</evidence>
<reference evidence="2" key="1">
    <citation type="submission" date="2021-02" db="EMBL/GenBank/DDBJ databases">
        <title>Psilocybe cubensis genome.</title>
        <authorList>
            <person name="Mckernan K.J."/>
            <person name="Crawford S."/>
            <person name="Trippe A."/>
            <person name="Kane L.T."/>
            <person name="Mclaughlin S."/>
        </authorList>
    </citation>
    <scope>NUCLEOTIDE SEQUENCE [LARGE SCALE GENOMIC DNA]</scope>
    <source>
        <strain evidence="2">MGC-MH-2018</strain>
    </source>
</reference>
<proteinExistence type="predicted"/>
<dbReference type="EMBL" id="JAFIQS010000001">
    <property type="protein sequence ID" value="KAG5173589.1"/>
    <property type="molecule type" value="Genomic_DNA"/>
</dbReference>
<dbReference type="AlphaFoldDB" id="A0A8H7Y957"/>
<protein>
    <submittedName>
        <fullName evidence="2">Uncharacterized protein</fullName>
    </submittedName>
</protein>
<sequence>MLVEDVLNLLNIAYNLTECRLIHLQNLPNAQTMGDKAISHPKLHCFYANFTLRFYQFPDFFNLISLRNLTTLSLEFPIYSIPADPLINFLERSGPSLKSLSLAEAGPTLLGEELINVCLTTPQLTTLDLWFRPPGRYDVEEYLGPFFERLCLDPEQRDIPANEVPILPLLQTFILEMHGDFPWHLLPGMISPFNNGIHSTRRPLQKVVIKCYVDLEERMNDSDGSESSHSSDSGDDEGDITPDRKSTPKHERRFSIDDRLATINKFRRLREISYALIPDWDTYDMLWDFGRQLSTFQLLLSSEYQSHHEWDLFELSCLLLDLDDPQ</sequence>
<organism evidence="2">
    <name type="scientific">Psilocybe cubensis</name>
    <name type="common">Psychedelic mushroom</name>
    <name type="synonym">Stropharia cubensis</name>
    <dbReference type="NCBI Taxonomy" id="181762"/>
    <lineage>
        <taxon>Eukaryota</taxon>
        <taxon>Fungi</taxon>
        <taxon>Dikarya</taxon>
        <taxon>Basidiomycota</taxon>
        <taxon>Agaricomycotina</taxon>
        <taxon>Agaricomycetes</taxon>
        <taxon>Agaricomycetidae</taxon>
        <taxon>Agaricales</taxon>
        <taxon>Agaricineae</taxon>
        <taxon>Strophariaceae</taxon>
        <taxon>Psilocybe</taxon>
    </lineage>
</organism>
<accession>A0A8H7Y957</accession>
<feature type="compositionally biased region" description="Basic and acidic residues" evidence="1">
    <location>
        <begin position="241"/>
        <end position="251"/>
    </location>
</feature>
<name>A0A8H7Y957_PSICU</name>
<evidence type="ECO:0000313" key="2">
    <source>
        <dbReference type="EMBL" id="KAG5173589.1"/>
    </source>
</evidence>
<feature type="region of interest" description="Disordered" evidence="1">
    <location>
        <begin position="219"/>
        <end position="251"/>
    </location>
</feature>
<comment type="caution">
    <text evidence="2">The sequence shown here is derived from an EMBL/GenBank/DDBJ whole genome shotgun (WGS) entry which is preliminary data.</text>
</comment>
<gene>
    <name evidence="2" type="ORF">JR316_000246</name>
</gene>